<dbReference type="Gene3D" id="3.30.1330.30">
    <property type="match status" value="1"/>
</dbReference>
<accession>A0AAN7SLL5</accession>
<comment type="caution">
    <text evidence="2">The sequence shown here is derived from an EMBL/GenBank/DDBJ whole genome shotgun (WGS) entry which is preliminary data.</text>
</comment>
<dbReference type="GO" id="GO:0005655">
    <property type="term" value="C:nucleolar ribonuclease P complex"/>
    <property type="evidence" value="ECO:0007669"/>
    <property type="project" value="InterPro"/>
</dbReference>
<gene>
    <name evidence="2" type="ORF">RN001_013438</name>
</gene>
<evidence type="ECO:0000259" key="1">
    <source>
        <dbReference type="Pfam" id="PF01248"/>
    </source>
</evidence>
<dbReference type="Pfam" id="PF01248">
    <property type="entry name" value="Ribosomal_L7Ae"/>
    <property type="match status" value="1"/>
</dbReference>
<dbReference type="GO" id="GO:0004526">
    <property type="term" value="F:ribonuclease P activity"/>
    <property type="evidence" value="ECO:0007669"/>
    <property type="project" value="TreeGrafter"/>
</dbReference>
<dbReference type="GO" id="GO:0001650">
    <property type="term" value="C:fibrillar center"/>
    <property type="evidence" value="ECO:0007669"/>
    <property type="project" value="TreeGrafter"/>
</dbReference>
<feature type="domain" description="Ribosomal protein eL8/eL30/eS12/Gadd45" evidence="1">
    <location>
        <begin position="101"/>
        <end position="153"/>
    </location>
</feature>
<protein>
    <recommendedName>
        <fullName evidence="1">Ribosomal protein eL8/eL30/eS12/Gadd45 domain-containing protein</fullName>
    </recommendedName>
</protein>
<dbReference type="PANTHER" id="PTHR46948:SF1">
    <property type="entry name" value="RIBONUCLEASE P PROTEIN SUBUNIT P38"/>
    <property type="match status" value="1"/>
</dbReference>
<evidence type="ECO:0000313" key="2">
    <source>
        <dbReference type="EMBL" id="KAK4874078.1"/>
    </source>
</evidence>
<dbReference type="Proteomes" id="UP001353858">
    <property type="component" value="Unassembled WGS sequence"/>
</dbReference>
<reference evidence="3" key="1">
    <citation type="submission" date="2023-01" db="EMBL/GenBank/DDBJ databases">
        <title>Key to firefly adult light organ development and bioluminescence: homeobox transcription factors regulate luciferase expression and transportation to peroxisome.</title>
        <authorList>
            <person name="Fu X."/>
        </authorList>
    </citation>
    <scope>NUCLEOTIDE SEQUENCE [LARGE SCALE GENOMIC DNA]</scope>
</reference>
<keyword evidence="3" id="KW-1185">Reference proteome</keyword>
<dbReference type="InterPro" id="IPR004038">
    <property type="entry name" value="Ribosomal_eL8/eL30/eS12/Gad45"/>
</dbReference>
<proteinExistence type="predicted"/>
<organism evidence="2 3">
    <name type="scientific">Aquatica leii</name>
    <dbReference type="NCBI Taxonomy" id="1421715"/>
    <lineage>
        <taxon>Eukaryota</taxon>
        <taxon>Metazoa</taxon>
        <taxon>Ecdysozoa</taxon>
        <taxon>Arthropoda</taxon>
        <taxon>Hexapoda</taxon>
        <taxon>Insecta</taxon>
        <taxon>Pterygota</taxon>
        <taxon>Neoptera</taxon>
        <taxon>Endopterygota</taxon>
        <taxon>Coleoptera</taxon>
        <taxon>Polyphaga</taxon>
        <taxon>Elateriformia</taxon>
        <taxon>Elateroidea</taxon>
        <taxon>Lampyridae</taxon>
        <taxon>Luciolinae</taxon>
        <taxon>Aquatica</taxon>
    </lineage>
</organism>
<dbReference type="SUPFAM" id="SSF55315">
    <property type="entry name" value="L30e-like"/>
    <property type="match status" value="1"/>
</dbReference>
<dbReference type="InterPro" id="IPR029064">
    <property type="entry name" value="Ribosomal_eL30-like_sf"/>
</dbReference>
<dbReference type="AlphaFoldDB" id="A0AAN7SLL5"/>
<sequence length="310" mass="35383">MASQTTRVLSAEEQKHTLSGKKKFKKTTLRNVLSTPFADYWPVVTPQDETEIGNILKKDLKQLKPPKLRVPWNVMKTIPKEQRRAFRIAHSSSSCDDYRSHLVFGTNEVTKLLESNLASSVLISADVDPKFLVKHIVDMCVLRKVPVLAVPNLKNILKEVTGLVGVTIAFKCNTNYAVIDEKIKQLYKNYQPLIAHISTHTESNEETQMEVVHKDNKPSQTNVYLYRKSKTQRVFIPELSVKRDSLSTFIQTGNESLDFISLGDNPVKIDTKKEVRTGTKVSYKSLLLKRVTSNKNRDKKKIEQLKMKTK</sequence>
<dbReference type="PANTHER" id="PTHR46948">
    <property type="entry name" value="RIBONUCLEASE P PROTEIN SUBUNIT P38"/>
    <property type="match status" value="1"/>
</dbReference>
<dbReference type="GO" id="GO:0000172">
    <property type="term" value="C:ribonuclease MRP complex"/>
    <property type="evidence" value="ECO:0007669"/>
    <property type="project" value="InterPro"/>
</dbReference>
<dbReference type="GO" id="GO:0001682">
    <property type="term" value="P:tRNA 5'-leader removal"/>
    <property type="evidence" value="ECO:0007669"/>
    <property type="project" value="InterPro"/>
</dbReference>
<dbReference type="InterPro" id="IPR042848">
    <property type="entry name" value="Rpp38"/>
</dbReference>
<dbReference type="GO" id="GO:0033204">
    <property type="term" value="F:ribonuclease P RNA binding"/>
    <property type="evidence" value="ECO:0007669"/>
    <property type="project" value="TreeGrafter"/>
</dbReference>
<name>A0AAN7SLL5_9COLE</name>
<evidence type="ECO:0000313" key="3">
    <source>
        <dbReference type="Proteomes" id="UP001353858"/>
    </source>
</evidence>
<dbReference type="EMBL" id="JARPUR010000006">
    <property type="protein sequence ID" value="KAK4874078.1"/>
    <property type="molecule type" value="Genomic_DNA"/>
</dbReference>